<dbReference type="InterPro" id="IPR015424">
    <property type="entry name" value="PyrdxlP-dep_Trfase"/>
</dbReference>
<dbReference type="EMBL" id="FOHJ01000002">
    <property type="protein sequence ID" value="SES89896.1"/>
    <property type="molecule type" value="Genomic_DNA"/>
</dbReference>
<dbReference type="STRING" id="237682.SAMN05421676_10255"/>
<sequence>MNSPVKEDNEEMLKEQGISPGLIRLSVGLEGSELQISDLERAFQQL</sequence>
<dbReference type="AlphaFoldDB" id="A0A1I0A9I6"/>
<dbReference type="InterPro" id="IPR015422">
    <property type="entry name" value="PyrdxlP-dep_Trfase_small"/>
</dbReference>
<evidence type="ECO:0000313" key="1">
    <source>
        <dbReference type="EMBL" id="SES89896.1"/>
    </source>
</evidence>
<protein>
    <submittedName>
        <fullName evidence="1">O-acetylhomoserine (Thiol)-lyase</fullName>
    </submittedName>
</protein>
<dbReference type="Proteomes" id="UP000199095">
    <property type="component" value="Unassembled WGS sequence"/>
</dbReference>
<gene>
    <name evidence="1" type="ORF">SAMN05421676_10255</name>
</gene>
<reference evidence="2" key="1">
    <citation type="submission" date="2016-10" db="EMBL/GenBank/DDBJ databases">
        <authorList>
            <person name="Varghese N."/>
            <person name="Submissions S."/>
        </authorList>
    </citation>
    <scope>NUCLEOTIDE SEQUENCE [LARGE SCALE GENOMIC DNA]</scope>
    <source>
        <strain evidence="2">CGMCC 1.3566</strain>
    </source>
</reference>
<name>A0A1I0A9I6_9BACI</name>
<dbReference type="SUPFAM" id="SSF53383">
    <property type="entry name" value="PLP-dependent transferases"/>
    <property type="match status" value="1"/>
</dbReference>
<keyword evidence="2" id="KW-1185">Reference proteome</keyword>
<accession>A0A1I0A9I6</accession>
<evidence type="ECO:0000313" key="2">
    <source>
        <dbReference type="Proteomes" id="UP000199095"/>
    </source>
</evidence>
<organism evidence="1 2">
    <name type="scientific">Salinibacillus kushneri</name>
    <dbReference type="NCBI Taxonomy" id="237682"/>
    <lineage>
        <taxon>Bacteria</taxon>
        <taxon>Bacillati</taxon>
        <taxon>Bacillota</taxon>
        <taxon>Bacilli</taxon>
        <taxon>Bacillales</taxon>
        <taxon>Bacillaceae</taxon>
        <taxon>Salinibacillus</taxon>
    </lineage>
</organism>
<keyword evidence="1" id="KW-0456">Lyase</keyword>
<dbReference type="GO" id="GO:0016829">
    <property type="term" value="F:lyase activity"/>
    <property type="evidence" value="ECO:0007669"/>
    <property type="project" value="UniProtKB-KW"/>
</dbReference>
<dbReference type="Gene3D" id="3.90.1150.10">
    <property type="entry name" value="Aspartate Aminotransferase, domain 1"/>
    <property type="match status" value="1"/>
</dbReference>
<proteinExistence type="predicted"/>